<organism evidence="1 2">
    <name type="scientific">Magnetospirillum gryphiswaldense (strain DSM 6361 / JCM 21280 / NBRC 15271 / MSR-1)</name>
    <dbReference type="NCBI Taxonomy" id="431944"/>
    <lineage>
        <taxon>Bacteria</taxon>
        <taxon>Pseudomonadati</taxon>
        <taxon>Pseudomonadota</taxon>
        <taxon>Alphaproteobacteria</taxon>
        <taxon>Rhodospirillales</taxon>
        <taxon>Rhodospirillaceae</taxon>
        <taxon>Magnetospirillum</taxon>
    </lineage>
</organism>
<dbReference type="KEGG" id="mgy:MGMSRv2__2740"/>
<proteinExistence type="predicted"/>
<dbReference type="EMBL" id="HG794546">
    <property type="protein sequence ID" value="CDK99955.1"/>
    <property type="molecule type" value="Genomic_DNA"/>
</dbReference>
<sequence length="162" mass="18466">MIFAAERGGSRQAIHLNSPGTCPNKPGKPCRRRPNHKEDTMVIKNAVRVSLALLIISGCTRIGLPEVWGSTQDVKIDKIMHFEEMYKIHYRIESDAEIQVRAMPELIPFSWNPVEQRVKNKNAAINWCSKSKNCHNYDITSEMDGGSADTNFIFKPRNRQIN</sequence>
<dbReference type="HOGENOM" id="CLU_1633401_0_0_5"/>
<name>V6F345_MAGGM</name>
<accession>V6F345</accession>
<evidence type="ECO:0000313" key="2">
    <source>
        <dbReference type="Proteomes" id="UP000018922"/>
    </source>
</evidence>
<gene>
    <name evidence="1" type="ordered locus">MGMSRv2__2740</name>
</gene>
<dbReference type="AlphaFoldDB" id="V6F345"/>
<keyword evidence="2" id="KW-1185">Reference proteome</keyword>
<dbReference type="Proteomes" id="UP000018922">
    <property type="component" value="Chromosome I"/>
</dbReference>
<evidence type="ECO:0000313" key="1">
    <source>
        <dbReference type="EMBL" id="CDK99955.1"/>
    </source>
</evidence>
<reference evidence="1 2" key="1">
    <citation type="journal article" date="2014" name="Genome Announc.">
        <title>Complete genome sequence of Magnetospirillum gryphiswaldense MSR-1.</title>
        <authorList>
            <person name="Wang X."/>
            <person name="Wang Q."/>
            <person name="Zhang W."/>
            <person name="Wang Y."/>
            <person name="Li L."/>
            <person name="Wen T."/>
            <person name="Zhang T."/>
            <person name="Zhang Y."/>
            <person name="Xu J."/>
            <person name="Hu J."/>
            <person name="Li S."/>
            <person name="Liu L."/>
            <person name="Liu J."/>
            <person name="Jiang W."/>
            <person name="Tian J."/>
            <person name="Li Y."/>
            <person name="Schuler D."/>
            <person name="Wang L."/>
            <person name="Li J."/>
        </authorList>
    </citation>
    <scope>NUCLEOTIDE SEQUENCE [LARGE SCALE GENOMIC DNA]</scope>
    <source>
        <strain evidence="2">DSM 6361 / JCM 21280 / NBRC 15271 / MSR-1</strain>
    </source>
</reference>
<protein>
    <submittedName>
        <fullName evidence="1">Uncharacterized protein</fullName>
    </submittedName>
</protein>